<sequence>MAIDPPAAERREPRGTSEGAGHLDPDREQILACGRPLAQVWQHAHADGNPDPHTARCPYCRQALQSLAALEQAAGALRAIEPPSSHHVAGNIMRAVRAEMHLGRILPLDDPALELRITENSAAILLRRAADRVPGARAVSCRLTPAGGGTAIHASMTLAADPRRPLRPLAERVRTSVLEAADRQVGLRVVAVDIHIAELLRPADDRARPPQEGAPR</sequence>
<dbReference type="Proteomes" id="UP001432014">
    <property type="component" value="Chromosome"/>
</dbReference>
<proteinExistence type="predicted"/>
<feature type="compositionally biased region" description="Basic and acidic residues" evidence="1">
    <location>
        <begin position="7"/>
        <end position="25"/>
    </location>
</feature>
<gene>
    <name evidence="2" type="ORF">OG469_35510</name>
</gene>
<protein>
    <recommendedName>
        <fullName evidence="4">Asp23/Gls24 family envelope stress response protein</fullName>
    </recommendedName>
</protein>
<dbReference type="RefSeq" id="WP_329493574.1">
    <property type="nucleotide sequence ID" value="NZ_CP108460.1"/>
</dbReference>
<evidence type="ECO:0008006" key="4">
    <source>
        <dbReference type="Google" id="ProtNLM"/>
    </source>
</evidence>
<feature type="region of interest" description="Disordered" evidence="1">
    <location>
        <begin position="1"/>
        <end position="25"/>
    </location>
</feature>
<keyword evidence="3" id="KW-1185">Reference proteome</keyword>
<organism evidence="2 3">
    <name type="scientific">Kitasatospora herbaricolor</name>
    <dbReference type="NCBI Taxonomy" id="68217"/>
    <lineage>
        <taxon>Bacteria</taxon>
        <taxon>Bacillati</taxon>
        <taxon>Actinomycetota</taxon>
        <taxon>Actinomycetes</taxon>
        <taxon>Kitasatosporales</taxon>
        <taxon>Streptomycetaceae</taxon>
        <taxon>Kitasatospora</taxon>
    </lineage>
</organism>
<reference evidence="2 3" key="1">
    <citation type="submission" date="2022-10" db="EMBL/GenBank/DDBJ databases">
        <title>The complete genomes of actinobacterial strains from the NBC collection.</title>
        <authorList>
            <person name="Joergensen T.S."/>
            <person name="Alvarez Arevalo M."/>
            <person name="Sterndorff E.B."/>
            <person name="Faurdal D."/>
            <person name="Vuksanovic O."/>
            <person name="Mourched A.-S."/>
            <person name="Charusanti P."/>
            <person name="Shaw S."/>
            <person name="Blin K."/>
            <person name="Weber T."/>
        </authorList>
    </citation>
    <scope>NUCLEOTIDE SEQUENCE [LARGE SCALE GENOMIC DNA]</scope>
    <source>
        <strain evidence="2 3">NBC_01247</strain>
    </source>
</reference>
<evidence type="ECO:0000313" key="2">
    <source>
        <dbReference type="EMBL" id="WUS60333.1"/>
    </source>
</evidence>
<evidence type="ECO:0000313" key="3">
    <source>
        <dbReference type="Proteomes" id="UP001432014"/>
    </source>
</evidence>
<accession>A0ABZ1WHT0</accession>
<evidence type="ECO:0000256" key="1">
    <source>
        <dbReference type="SAM" id="MobiDB-lite"/>
    </source>
</evidence>
<dbReference type="EMBL" id="CP108482">
    <property type="protein sequence ID" value="WUS60333.1"/>
    <property type="molecule type" value="Genomic_DNA"/>
</dbReference>
<name>A0ABZ1WHT0_9ACTN</name>